<dbReference type="RefSeq" id="WP_011451490.1">
    <property type="nucleotide sequence ID" value="NC_007798.1"/>
</dbReference>
<organism evidence="2 3">
    <name type="scientific">Ehrlichia sennetsu (strain ATCC VR-367 / Miyayama)</name>
    <name type="common">Neorickettsia sennetsu</name>
    <dbReference type="NCBI Taxonomy" id="222891"/>
    <lineage>
        <taxon>Bacteria</taxon>
        <taxon>Pseudomonadati</taxon>
        <taxon>Pseudomonadota</taxon>
        <taxon>Alphaproteobacteria</taxon>
        <taxon>Rickettsiales</taxon>
        <taxon>Anaplasmataceae</taxon>
        <taxon>Ehrlichia</taxon>
    </lineage>
</organism>
<dbReference type="KEGG" id="nse:NSE_0083"/>
<proteinExistence type="predicted"/>
<dbReference type="Proteomes" id="UP000001942">
    <property type="component" value="Chromosome"/>
</dbReference>
<feature type="transmembrane region" description="Helical" evidence="1">
    <location>
        <begin position="14"/>
        <end position="37"/>
    </location>
</feature>
<keyword evidence="1" id="KW-0472">Membrane</keyword>
<gene>
    <name evidence="2" type="ordered locus">NSE_0083</name>
</gene>
<keyword evidence="1" id="KW-1133">Transmembrane helix</keyword>
<evidence type="ECO:0000313" key="3">
    <source>
        <dbReference type="Proteomes" id="UP000001942"/>
    </source>
</evidence>
<keyword evidence="1" id="KW-0812">Transmembrane</keyword>
<feature type="transmembrane region" description="Helical" evidence="1">
    <location>
        <begin position="49"/>
        <end position="67"/>
    </location>
</feature>
<name>Q2GEW2_EHRS3</name>
<dbReference type="AlphaFoldDB" id="Q2GEW2"/>
<evidence type="ECO:0000313" key="2">
    <source>
        <dbReference type="EMBL" id="ABD45800.1"/>
    </source>
</evidence>
<sequence length="254" mass="28231">MLAHPPANTNLSRVSISLVTLQCVCSAISIGCIISILLRNKSSHVEHSLILLLSIISSIFSILQYSIQLNHLNKMIEEHSTGNIQLPDKASTKTDVSSANNADQSLVSGLTWNYAHMDLTNNVSLDSCIRGGNFTETELSDFLAFNQTIESSYDTCMMEHFLRDGNRLLTSSRNSLFSGTTEEEYAPTESSPQSKETYKCMVCSDHIPRKLTLITDYLPREVNEHSLRSSVIVEQCRTVKDSSSVPNIVQGRRL</sequence>
<evidence type="ECO:0000256" key="1">
    <source>
        <dbReference type="SAM" id="Phobius"/>
    </source>
</evidence>
<reference evidence="2 3" key="1">
    <citation type="journal article" date="2006" name="PLoS Genet.">
        <title>Comparative genomics of emerging human ehrlichiosis agents.</title>
        <authorList>
            <person name="Dunning Hotopp J.C."/>
            <person name="Lin M."/>
            <person name="Madupu R."/>
            <person name="Crabtree J."/>
            <person name="Angiuoli S.V."/>
            <person name="Eisen J.A."/>
            <person name="Seshadri R."/>
            <person name="Ren Q."/>
            <person name="Wu M."/>
            <person name="Utterback T.R."/>
            <person name="Smith S."/>
            <person name="Lewis M."/>
            <person name="Khouri H."/>
            <person name="Zhang C."/>
            <person name="Niu H."/>
            <person name="Lin Q."/>
            <person name="Ohashi N."/>
            <person name="Zhi N."/>
            <person name="Nelson W."/>
            <person name="Brinkac L.M."/>
            <person name="Dodson R.J."/>
            <person name="Rosovitz M.J."/>
            <person name="Sundaram J."/>
            <person name="Daugherty S.C."/>
            <person name="Davidsen T."/>
            <person name="Durkin A.S."/>
            <person name="Gwinn M."/>
            <person name="Haft D.H."/>
            <person name="Selengut J.D."/>
            <person name="Sullivan S.A."/>
            <person name="Zafar N."/>
            <person name="Zhou L."/>
            <person name="Benahmed F."/>
            <person name="Forberger H."/>
            <person name="Halpin R."/>
            <person name="Mulligan S."/>
            <person name="Robinson J."/>
            <person name="White O."/>
            <person name="Rikihisa Y."/>
            <person name="Tettelin H."/>
        </authorList>
    </citation>
    <scope>NUCLEOTIDE SEQUENCE [LARGE SCALE GENOMIC DNA]</scope>
    <source>
        <strain evidence="3">ATCC VR-367 / Miyayama</strain>
    </source>
</reference>
<dbReference type="OrthoDB" id="9838003at2"/>
<dbReference type="HOGENOM" id="CLU_1093404_0_0_5"/>
<protein>
    <submittedName>
        <fullName evidence="2">Uncharacterized protein</fullName>
    </submittedName>
</protein>
<keyword evidence="3" id="KW-1185">Reference proteome</keyword>
<accession>Q2GEW2</accession>
<dbReference type="EMBL" id="CP000237">
    <property type="protein sequence ID" value="ABD45800.1"/>
    <property type="molecule type" value="Genomic_DNA"/>
</dbReference>